<dbReference type="RefSeq" id="WP_386092473.1">
    <property type="nucleotide sequence ID" value="NZ_JBHRXN010000031.1"/>
</dbReference>
<dbReference type="PROSITE" id="PS51257">
    <property type="entry name" value="PROKAR_LIPOPROTEIN"/>
    <property type="match status" value="1"/>
</dbReference>
<evidence type="ECO:0000313" key="3">
    <source>
        <dbReference type="EMBL" id="MFC3533076.1"/>
    </source>
</evidence>
<feature type="signal peptide" evidence="1">
    <location>
        <begin position="1"/>
        <end position="22"/>
    </location>
</feature>
<sequence>MKSTLTRSALVLLAIASLSGCAGMTQRQQNAAIGAAVGGVAGSVLTNGSTAGTVGGAAIGGIIGNGGVK</sequence>
<evidence type="ECO:0000313" key="4">
    <source>
        <dbReference type="Proteomes" id="UP001595741"/>
    </source>
</evidence>
<dbReference type="Pfam" id="PF05433">
    <property type="entry name" value="Rick_17kDa_Anti"/>
    <property type="match status" value="1"/>
</dbReference>
<evidence type="ECO:0000256" key="1">
    <source>
        <dbReference type="SAM" id="SignalP"/>
    </source>
</evidence>
<comment type="caution">
    <text evidence="3">The sequence shown here is derived from an EMBL/GenBank/DDBJ whole genome shotgun (WGS) entry which is preliminary data.</text>
</comment>
<keyword evidence="4" id="KW-1185">Reference proteome</keyword>
<feature type="domain" description="Glycine zipper 2TM" evidence="2">
    <location>
        <begin position="31"/>
        <end position="65"/>
    </location>
</feature>
<organism evidence="3 4">
    <name type="scientific">Vogesella facilis</name>
    <dbReference type="NCBI Taxonomy" id="1655232"/>
    <lineage>
        <taxon>Bacteria</taxon>
        <taxon>Pseudomonadati</taxon>
        <taxon>Pseudomonadota</taxon>
        <taxon>Betaproteobacteria</taxon>
        <taxon>Neisseriales</taxon>
        <taxon>Chromobacteriaceae</taxon>
        <taxon>Vogesella</taxon>
    </lineage>
</organism>
<dbReference type="InterPro" id="IPR008816">
    <property type="entry name" value="Gly_zipper_2TM_dom"/>
</dbReference>
<keyword evidence="1" id="KW-0732">Signal</keyword>
<dbReference type="EMBL" id="JBHRXN010000031">
    <property type="protein sequence ID" value="MFC3533076.1"/>
    <property type="molecule type" value="Genomic_DNA"/>
</dbReference>
<dbReference type="Proteomes" id="UP001595741">
    <property type="component" value="Unassembled WGS sequence"/>
</dbReference>
<gene>
    <name evidence="3" type="ORF">ACFOLG_12905</name>
</gene>
<protein>
    <submittedName>
        <fullName evidence="3">Glycine zipper 2TM domain-containing protein</fullName>
    </submittedName>
</protein>
<evidence type="ECO:0000259" key="2">
    <source>
        <dbReference type="Pfam" id="PF05433"/>
    </source>
</evidence>
<name>A0ABV7RIF6_9NEIS</name>
<feature type="chain" id="PRO_5045887977" evidence="1">
    <location>
        <begin position="23"/>
        <end position="69"/>
    </location>
</feature>
<reference evidence="4" key="1">
    <citation type="journal article" date="2019" name="Int. J. Syst. Evol. Microbiol.">
        <title>The Global Catalogue of Microorganisms (GCM) 10K type strain sequencing project: providing services to taxonomists for standard genome sequencing and annotation.</title>
        <authorList>
            <consortium name="The Broad Institute Genomics Platform"/>
            <consortium name="The Broad Institute Genome Sequencing Center for Infectious Disease"/>
            <person name="Wu L."/>
            <person name="Ma J."/>
        </authorList>
    </citation>
    <scope>NUCLEOTIDE SEQUENCE [LARGE SCALE GENOMIC DNA]</scope>
    <source>
        <strain evidence="4">KCTC 42742</strain>
    </source>
</reference>
<accession>A0ABV7RIF6</accession>
<proteinExistence type="predicted"/>